<dbReference type="InterPro" id="IPR014729">
    <property type="entry name" value="Rossmann-like_a/b/a_fold"/>
</dbReference>
<comment type="caution">
    <text evidence="3">The sequence shown here is derived from an EMBL/GenBank/DDBJ whole genome shotgun (WGS) entry which is preliminary data.</text>
</comment>
<comment type="similarity">
    <text evidence="1">Belongs to the universal stress protein A family.</text>
</comment>
<evidence type="ECO:0000256" key="1">
    <source>
        <dbReference type="ARBA" id="ARBA00008791"/>
    </source>
</evidence>
<evidence type="ECO:0000259" key="2">
    <source>
        <dbReference type="Pfam" id="PF00582"/>
    </source>
</evidence>
<reference evidence="3 4" key="1">
    <citation type="submission" date="2018-05" db="EMBL/GenBank/DDBJ databases">
        <title>genome sequencing of Nitrosopumilus sp. NM25.</title>
        <authorList>
            <person name="Mori K."/>
            <person name="Nakagawa T."/>
        </authorList>
    </citation>
    <scope>NUCLEOTIDE SEQUENCE [LARGE SCALE GENOMIC DNA]</scope>
    <source>
        <strain evidence="3 4">NM25</strain>
    </source>
</reference>
<dbReference type="CDD" id="cd00293">
    <property type="entry name" value="USP-like"/>
    <property type="match status" value="1"/>
</dbReference>
<dbReference type="InterPro" id="IPR006015">
    <property type="entry name" value="Universal_stress_UspA"/>
</dbReference>
<sequence length="141" mass="15570">MIKKQIKKILVALDGSQNSQRALSMAISLARNCDTKLVGMNVISNIPKKYHHLSYPEKPVLLAADNMMESAKILCAKNGILFERKIDFGDPGSKIVKFAESLNFDIIILGTRGMSGIKEKFFGSVSNYVVHKSSVPVMIVK</sequence>
<dbReference type="InterPro" id="IPR006016">
    <property type="entry name" value="UspA"/>
</dbReference>
<dbReference type="EMBL" id="BGKI01000012">
    <property type="protein sequence ID" value="GBH35097.1"/>
    <property type="molecule type" value="Genomic_DNA"/>
</dbReference>
<proteinExistence type="inferred from homology"/>
<dbReference type="RefSeq" id="WP_109877710.1">
    <property type="nucleotide sequence ID" value="NZ_AP026695.1"/>
</dbReference>
<dbReference type="PANTHER" id="PTHR46268:SF25">
    <property type="entry name" value="USPA DOMAIN PROTEIN"/>
    <property type="match status" value="1"/>
</dbReference>
<dbReference type="GeneID" id="76210115"/>
<dbReference type="Proteomes" id="UP000245829">
    <property type="component" value="Unassembled WGS sequence"/>
</dbReference>
<evidence type="ECO:0000313" key="4">
    <source>
        <dbReference type="Proteomes" id="UP000245829"/>
    </source>
</evidence>
<keyword evidence="4" id="KW-1185">Reference proteome</keyword>
<gene>
    <name evidence="3" type="primary">yjaB</name>
    <name evidence="3" type="ORF">NZNM25_18880</name>
</gene>
<dbReference type="AlphaFoldDB" id="A0A2S2KU62"/>
<name>A0A2S2KU62_9ARCH</name>
<dbReference type="PANTHER" id="PTHR46268">
    <property type="entry name" value="STRESS RESPONSE PROTEIN NHAX"/>
    <property type="match status" value="1"/>
</dbReference>
<dbReference type="Pfam" id="PF00582">
    <property type="entry name" value="Usp"/>
    <property type="match status" value="1"/>
</dbReference>
<feature type="domain" description="UspA" evidence="2">
    <location>
        <begin position="6"/>
        <end position="141"/>
    </location>
</feature>
<dbReference type="PRINTS" id="PR01438">
    <property type="entry name" value="UNVRSLSTRESS"/>
</dbReference>
<accession>A0A2S2KU62</accession>
<dbReference type="Gene3D" id="3.40.50.620">
    <property type="entry name" value="HUPs"/>
    <property type="match status" value="1"/>
</dbReference>
<dbReference type="OrthoDB" id="105697at2157"/>
<organism evidence="3 4">
    <name type="scientific">Nitrosopumilus zosterae</name>
    <dbReference type="NCBI Taxonomy" id="718286"/>
    <lineage>
        <taxon>Archaea</taxon>
        <taxon>Nitrososphaerota</taxon>
        <taxon>Nitrososphaeria</taxon>
        <taxon>Nitrosopumilales</taxon>
        <taxon>Nitrosopumilaceae</taxon>
        <taxon>Nitrosopumilus</taxon>
    </lineage>
</organism>
<evidence type="ECO:0000313" key="3">
    <source>
        <dbReference type="EMBL" id="GBH35097.1"/>
    </source>
</evidence>
<protein>
    <submittedName>
        <fullName evidence="3">Universal stress protein</fullName>
    </submittedName>
</protein>
<dbReference type="SUPFAM" id="SSF52402">
    <property type="entry name" value="Adenine nucleotide alpha hydrolases-like"/>
    <property type="match status" value="1"/>
</dbReference>